<organism evidence="1 2">
    <name type="scientific">Camellia lanceoleosa</name>
    <dbReference type="NCBI Taxonomy" id="1840588"/>
    <lineage>
        <taxon>Eukaryota</taxon>
        <taxon>Viridiplantae</taxon>
        <taxon>Streptophyta</taxon>
        <taxon>Embryophyta</taxon>
        <taxon>Tracheophyta</taxon>
        <taxon>Spermatophyta</taxon>
        <taxon>Magnoliopsida</taxon>
        <taxon>eudicotyledons</taxon>
        <taxon>Gunneridae</taxon>
        <taxon>Pentapetalae</taxon>
        <taxon>asterids</taxon>
        <taxon>Ericales</taxon>
        <taxon>Theaceae</taxon>
        <taxon>Camellia</taxon>
    </lineage>
</organism>
<gene>
    <name evidence="1" type="ORF">LOK49_LG06G00578</name>
</gene>
<dbReference type="Proteomes" id="UP001060215">
    <property type="component" value="Chromosome 5"/>
</dbReference>
<evidence type="ECO:0000313" key="1">
    <source>
        <dbReference type="EMBL" id="KAI8012637.1"/>
    </source>
</evidence>
<name>A0ACC0HIC7_9ERIC</name>
<evidence type="ECO:0000313" key="2">
    <source>
        <dbReference type="Proteomes" id="UP001060215"/>
    </source>
</evidence>
<accession>A0ACC0HIC7</accession>
<comment type="caution">
    <text evidence="1">The sequence shown here is derived from an EMBL/GenBank/DDBJ whole genome shotgun (WGS) entry which is preliminary data.</text>
</comment>
<protein>
    <submittedName>
        <fullName evidence="1">Gibberellin receptor GID1B</fullName>
    </submittedName>
</protein>
<dbReference type="EMBL" id="CM045762">
    <property type="protein sequence ID" value="KAI8012637.1"/>
    <property type="molecule type" value="Genomic_DNA"/>
</dbReference>
<reference evidence="1 2" key="1">
    <citation type="journal article" date="2022" name="Plant J.">
        <title>Chromosome-level genome of Camellia lanceoleosa provides a valuable resource for understanding genome evolution and self-incompatibility.</title>
        <authorList>
            <person name="Gong W."/>
            <person name="Xiao S."/>
            <person name="Wang L."/>
            <person name="Liao Z."/>
            <person name="Chang Y."/>
            <person name="Mo W."/>
            <person name="Hu G."/>
            <person name="Li W."/>
            <person name="Zhao G."/>
            <person name="Zhu H."/>
            <person name="Hu X."/>
            <person name="Ji K."/>
            <person name="Xiang X."/>
            <person name="Song Q."/>
            <person name="Yuan D."/>
            <person name="Jin S."/>
            <person name="Zhang L."/>
        </authorList>
    </citation>
    <scope>NUCLEOTIDE SEQUENCE [LARGE SCALE GENOMIC DNA]</scope>
    <source>
        <strain evidence="1">SQ_2022a</strain>
    </source>
</reference>
<keyword evidence="1" id="KW-0675">Receptor</keyword>
<sequence>MLCHPDNRFNRDLAEFLDRKVQANTIPVDGVYFFDMVDRSISLLNQVHRPAPKNESQWGLVELEKPLSTIEIVLVIIFFHGGSFSDSSTNSAIYDMFCHRLISHCKAVLLSVNYH</sequence>
<proteinExistence type="predicted"/>
<keyword evidence="2" id="KW-1185">Reference proteome</keyword>